<dbReference type="Gene3D" id="3.40.50.300">
    <property type="entry name" value="P-loop containing nucleotide triphosphate hydrolases"/>
    <property type="match status" value="2"/>
</dbReference>
<dbReference type="GO" id="GO:0003677">
    <property type="term" value="F:DNA binding"/>
    <property type="evidence" value="ECO:0007669"/>
    <property type="project" value="UniProtKB-UniRule"/>
</dbReference>
<dbReference type="AlphaFoldDB" id="A0AA97CYK2"/>
<keyword evidence="7 10" id="KW-0067">ATP-binding</keyword>
<gene>
    <name evidence="10 12" type="primary">recC</name>
    <name evidence="12" type="ORF">MP11Mi_30940</name>
</gene>
<evidence type="ECO:0000256" key="4">
    <source>
        <dbReference type="ARBA" id="ARBA00022801"/>
    </source>
</evidence>
<dbReference type="InterPro" id="IPR006697">
    <property type="entry name" value="RecC"/>
</dbReference>
<dbReference type="Gene3D" id="1.10.10.990">
    <property type="match status" value="1"/>
</dbReference>
<dbReference type="PIRSF" id="PIRSF000980">
    <property type="entry name" value="RecC"/>
    <property type="match status" value="1"/>
</dbReference>
<evidence type="ECO:0000256" key="6">
    <source>
        <dbReference type="ARBA" id="ARBA00022839"/>
    </source>
</evidence>
<proteinExistence type="inferred from homology"/>
<keyword evidence="9 10" id="KW-0234">DNA repair</keyword>
<keyword evidence="2 10" id="KW-0547">Nucleotide-binding</keyword>
<dbReference type="EMBL" id="CP128986">
    <property type="protein sequence ID" value="WOC13982.1"/>
    <property type="molecule type" value="Genomic_DNA"/>
</dbReference>
<evidence type="ECO:0000256" key="2">
    <source>
        <dbReference type="ARBA" id="ARBA00022741"/>
    </source>
</evidence>
<dbReference type="InterPro" id="IPR011335">
    <property type="entry name" value="Restrct_endonuc-II-like"/>
</dbReference>
<keyword evidence="5 10" id="KW-0347">Helicase</keyword>
<dbReference type="HAMAP" id="MF_01486">
    <property type="entry name" value="RecC"/>
    <property type="match status" value="1"/>
</dbReference>
<keyword evidence="8 10" id="KW-0238">DNA-binding</keyword>
<accession>A0AA97CYK2</accession>
<sequence length="1125" mass="121172">MLTVHRAERADTLVAVLADVLTAPLADPMATEVIAVPERGVERWLGQQLSLRSGIAANIAFDSPSSLLRQTTAVLADDPDEAQAWYADRLRWPVLRVLDANIGDGRLAVLAAHLGVTGDVERSDLRRGRRFSTAATVAGLFGAYGWQRPSMIADWAAGRDTDGAGTELAPHLQWQPWFWRLVREEVGRPHPAEDLAGLTARLREAPDVVDFPERLSLFGPTRIPQTLQAVLDALAVHRDVSLYLPHPSDALWQTIALRQTGQERPERSRHVSTVARESREGAVAGHPLLAALSRDVQEMQETLAPSIDDDVHHCGSPRPDTVLGALQGGLRDDRLAPAAAGPDESVQVHACHGPERQVEVLRDSLLHLFADDPTLEPRDVLVMCPDVEAYAPLIRGAFGQTGMHHPAYALRVRLADRGLRESNAVLDVVARILDLAAGRVRAGELIDLASSPPVRARFGFSDADLDSLSGWIRRAGVRWGLDSTQRERFGLGGFPQGTVATGLDRMLLGVVAEESENEWLSTALPLAGIDSTDTDLVGRFAELCDRLAAIVGAVEQRSTIGAWADLLVGAVDALTDVTDDGEWQRAQAVGMIGDALTVDDDDDTELELGDVRDLIAGLVAARPTRSNFCTGELTVCSMVPMRSVPHRVIVLLGMDSGVYPRPRALDGDDVLAVRPLVGERDRRDEDRQIFLDAVGAAGDHLLVFYTGADPLTGTRLPPAVVVSELIDAVDVVIGRDSGESDAESPVLHRHTLHAFDERNFVDVDGHGPFSFDPTLLSGARALRDLTRSELPAPMLPRISDARPTAPALGDVDLDELIAFLSAPVEGFARQRLGLGIPEEVDEYPDQLAVSLDGLEKWGVGNRYLQALLDGRDPVAAQGAELRRGSLPPFAFGTKVFGPIRDKAQSVATAAHGYRSDSADAVDIRVELPGGRRLYGTVGDVFDGRLVPVSYSRLGAKHRLAAWIRVLAMTASGSVDGAEAVVVGSAGGFRPSARVSRLVAPHDASEILAVLVAIRDAGLTVPIGLTLEAAEAAAAEFDRSGNERRAMNRASWAYRSSYSDPNRYAGLVFHGDPGANVSFDELCVSLPDPTALSSVDQWLPGTQSTPMYVRLASAVFGPLRRNEEDR</sequence>
<organism evidence="12">
    <name type="scientific">Gordonia sp. MP11Mi</name>
    <dbReference type="NCBI Taxonomy" id="3022769"/>
    <lineage>
        <taxon>Bacteria</taxon>
        <taxon>Bacillati</taxon>
        <taxon>Actinomycetota</taxon>
        <taxon>Actinomycetes</taxon>
        <taxon>Mycobacteriales</taxon>
        <taxon>Gordoniaceae</taxon>
        <taxon>Gordonia</taxon>
    </lineage>
</organism>
<protein>
    <recommendedName>
        <fullName evidence="10">RecBCD enzyme subunit RecC</fullName>
    </recommendedName>
    <alternativeName>
        <fullName evidence="10">Exonuclease V subunit RecC</fullName>
        <shortName evidence="10">ExoV subunit RecC</shortName>
    </alternativeName>
    <alternativeName>
        <fullName evidence="10">Helicase/nuclease RecBCD subunit RecC</fullName>
    </alternativeName>
</protein>
<evidence type="ECO:0000256" key="10">
    <source>
        <dbReference type="HAMAP-Rule" id="MF_01486"/>
    </source>
</evidence>
<name>A0AA97CYK2_9ACTN</name>
<dbReference type="PANTHER" id="PTHR30591:SF1">
    <property type="entry name" value="RECBCD ENZYME SUBUNIT RECC"/>
    <property type="match status" value="1"/>
</dbReference>
<keyword evidence="3 10" id="KW-0227">DNA damage</keyword>
<evidence type="ECO:0000259" key="11">
    <source>
        <dbReference type="Pfam" id="PF17946"/>
    </source>
</evidence>
<evidence type="ECO:0000256" key="8">
    <source>
        <dbReference type="ARBA" id="ARBA00023125"/>
    </source>
</evidence>
<dbReference type="GO" id="GO:0000724">
    <property type="term" value="P:double-strand break repair via homologous recombination"/>
    <property type="evidence" value="ECO:0007669"/>
    <property type="project" value="UniProtKB-UniRule"/>
</dbReference>
<dbReference type="NCBIfam" id="TIGR01450">
    <property type="entry name" value="recC"/>
    <property type="match status" value="1"/>
</dbReference>
<comment type="subunit">
    <text evidence="10">Heterotrimer of RecB, RecC and RecD. All subunits contribute to DNA-binding.</text>
</comment>
<dbReference type="InterPro" id="IPR041500">
    <property type="entry name" value="RecC_C"/>
</dbReference>
<reference evidence="12" key="1">
    <citation type="submission" date="2023-06" db="EMBL/GenBank/DDBJ databases">
        <title>Gordonia sp. nov. and Pseudochrobactrum sp. nov., two species isolated from the burying beetle Nicrophorus vespilloides.</title>
        <authorList>
            <person name="Poehlein A."/>
            <person name="Guzman J."/>
            <person name="Daniel R."/>
            <person name="Vilcinskas A."/>
        </authorList>
    </citation>
    <scope>NUCLEOTIDE SEQUENCE</scope>
    <source>
        <strain evidence="12">MP11Mi</strain>
    </source>
</reference>
<dbReference type="InterPro" id="IPR027417">
    <property type="entry name" value="P-loop_NTPase"/>
</dbReference>
<dbReference type="Pfam" id="PF04257">
    <property type="entry name" value="Exonuc_V_gamma"/>
    <property type="match status" value="1"/>
</dbReference>
<dbReference type="PANTHER" id="PTHR30591">
    <property type="entry name" value="RECBCD ENZYME SUBUNIT RECC"/>
    <property type="match status" value="1"/>
</dbReference>
<evidence type="ECO:0000256" key="3">
    <source>
        <dbReference type="ARBA" id="ARBA00022763"/>
    </source>
</evidence>
<dbReference type="GO" id="GO:0009338">
    <property type="term" value="C:exodeoxyribonuclease V complex"/>
    <property type="evidence" value="ECO:0007669"/>
    <property type="project" value="InterPro"/>
</dbReference>
<dbReference type="InterPro" id="IPR013986">
    <property type="entry name" value="DExx_box_DNA_helicase_dom_sf"/>
</dbReference>
<comment type="similarity">
    <text evidence="10">Belongs to the RecC family.</text>
</comment>
<dbReference type="Gene3D" id="3.40.50.10930">
    <property type="match status" value="1"/>
</dbReference>
<evidence type="ECO:0000256" key="9">
    <source>
        <dbReference type="ARBA" id="ARBA00023204"/>
    </source>
</evidence>
<dbReference type="GO" id="GO:0003678">
    <property type="term" value="F:DNA helicase activity"/>
    <property type="evidence" value="ECO:0007669"/>
    <property type="project" value="UniProtKB-UniRule"/>
</dbReference>
<dbReference type="Gene3D" id="1.10.10.160">
    <property type="match status" value="1"/>
</dbReference>
<comment type="function">
    <text evidence="10">A helicase/nuclease that prepares dsDNA breaks (DSB) for recombinational DNA repair. Binds to DSBs and unwinds DNA via a highly rapid and processive ATP-dependent bidirectional helicase activity. Unwinds dsDNA until it encounters a Chi (crossover hotspot instigator) sequence from the 3' direction. Cuts ssDNA a few nucleotides 3' to the Chi site. The properties and activities of the enzyme are changed at Chi. The Chi-altered holoenzyme produces a long 3'-ssDNA overhang and facilitates RecA-binding to the ssDNA for homologous DNA recombination and repair. Holoenzyme degrades any linearized DNA that is unable to undergo homologous recombination. In the holoenzyme this subunit recognizes the wild-type Chi sequence, and when added to isolated RecB increases its ATP-dependent helicase processivity.</text>
</comment>
<evidence type="ECO:0000256" key="1">
    <source>
        <dbReference type="ARBA" id="ARBA00022722"/>
    </source>
</evidence>
<dbReference type="Pfam" id="PF17946">
    <property type="entry name" value="RecC_C"/>
    <property type="match status" value="1"/>
</dbReference>
<keyword evidence="4 10" id="KW-0378">Hydrolase</keyword>
<evidence type="ECO:0000256" key="5">
    <source>
        <dbReference type="ARBA" id="ARBA00022806"/>
    </source>
</evidence>
<keyword evidence="1 10" id="KW-0540">Nuclease</keyword>
<dbReference type="RefSeq" id="WP_420039753.1">
    <property type="nucleotide sequence ID" value="NZ_CP128986.1"/>
</dbReference>
<dbReference type="GO" id="GO:0005524">
    <property type="term" value="F:ATP binding"/>
    <property type="evidence" value="ECO:0007669"/>
    <property type="project" value="UniProtKB-UniRule"/>
</dbReference>
<keyword evidence="6 10" id="KW-0269">Exonuclease</keyword>
<evidence type="ECO:0000256" key="7">
    <source>
        <dbReference type="ARBA" id="ARBA00022840"/>
    </source>
</evidence>
<dbReference type="SUPFAM" id="SSF52980">
    <property type="entry name" value="Restriction endonuclease-like"/>
    <property type="match status" value="1"/>
</dbReference>
<comment type="miscellaneous">
    <text evidence="10">In the RecBCD complex, RecB has a slow 3'-5' helicase, an exonuclease activity and loads RecA onto ssDNA, RecD has a fast 5'-3' helicase activity, while RecC stimulates the ATPase and processivity of the RecB helicase and contributes to recognition of the Chi site.</text>
</comment>
<evidence type="ECO:0000313" key="12">
    <source>
        <dbReference type="EMBL" id="WOC13982.1"/>
    </source>
</evidence>
<feature type="domain" description="RecC C-terminal" evidence="11">
    <location>
        <begin position="810"/>
        <end position="1034"/>
    </location>
</feature>
<dbReference type="SUPFAM" id="SSF52540">
    <property type="entry name" value="P-loop containing nucleoside triphosphate hydrolases"/>
    <property type="match status" value="2"/>
</dbReference>
<dbReference type="GO" id="GO:0008854">
    <property type="term" value="F:exodeoxyribonuclease V activity"/>
    <property type="evidence" value="ECO:0007669"/>
    <property type="project" value="InterPro"/>
</dbReference>